<evidence type="ECO:0000256" key="1">
    <source>
        <dbReference type="SAM" id="MobiDB-lite"/>
    </source>
</evidence>
<dbReference type="EMBL" id="JAAWWP010000005">
    <property type="protein sequence ID" value="NKI41581.1"/>
    <property type="molecule type" value="Genomic_DNA"/>
</dbReference>
<feature type="compositionally biased region" description="Basic and acidic residues" evidence="1">
    <location>
        <begin position="1"/>
        <end position="17"/>
    </location>
</feature>
<reference evidence="4 5" key="1">
    <citation type="submission" date="2020-04" db="EMBL/GenBank/DDBJ databases">
        <title>Phylogenetic Diversity and Antibacterial Activity against Ralstonia solanacearum of Endophytic Actinomycete Isolated from Moss.</title>
        <authorList>
            <person name="Zhuang X."/>
        </authorList>
    </citation>
    <scope>NUCLEOTIDE SEQUENCE [LARGE SCALE GENOMIC DNA]</scope>
    <source>
        <strain evidence="4 5">LD120</strain>
    </source>
</reference>
<evidence type="ECO:0000313" key="5">
    <source>
        <dbReference type="Proteomes" id="UP000772196"/>
    </source>
</evidence>
<keyword evidence="2" id="KW-0812">Transmembrane</keyword>
<keyword evidence="5" id="KW-1185">Reference proteome</keyword>
<dbReference type="Proteomes" id="UP000772196">
    <property type="component" value="Unassembled WGS sequence"/>
</dbReference>
<dbReference type="NCBIfam" id="NF041390">
    <property type="entry name" value="TadE_Rv3655c"/>
    <property type="match status" value="1"/>
</dbReference>
<dbReference type="Pfam" id="PF07811">
    <property type="entry name" value="TadE"/>
    <property type="match status" value="1"/>
</dbReference>
<feature type="region of interest" description="Disordered" evidence="1">
    <location>
        <begin position="1"/>
        <end position="35"/>
    </location>
</feature>
<feature type="compositionally biased region" description="Gly residues" evidence="1">
    <location>
        <begin position="183"/>
        <end position="196"/>
    </location>
</feature>
<feature type="compositionally biased region" description="Gly residues" evidence="1">
    <location>
        <begin position="153"/>
        <end position="162"/>
    </location>
</feature>
<comment type="caution">
    <text evidence="4">The sequence shown here is derived from an EMBL/GenBank/DDBJ whole genome shotgun (WGS) entry which is preliminary data.</text>
</comment>
<dbReference type="InterPro" id="IPR049790">
    <property type="entry name" value="Rv3655c/TadE"/>
</dbReference>
<name>A0ABX1H3G8_9ACTN</name>
<evidence type="ECO:0000313" key="4">
    <source>
        <dbReference type="EMBL" id="NKI41581.1"/>
    </source>
</evidence>
<evidence type="ECO:0000259" key="3">
    <source>
        <dbReference type="Pfam" id="PF07811"/>
    </source>
</evidence>
<protein>
    <recommendedName>
        <fullName evidence="3">TadE-like domain-containing protein</fullName>
    </recommendedName>
</protein>
<accession>A0ABX1H3G8</accession>
<feature type="compositionally biased region" description="Basic residues" evidence="1">
    <location>
        <begin position="18"/>
        <end position="29"/>
    </location>
</feature>
<keyword evidence="2" id="KW-1133">Transmembrane helix</keyword>
<feature type="domain" description="TadE-like" evidence="3">
    <location>
        <begin position="37"/>
        <end position="79"/>
    </location>
</feature>
<dbReference type="RefSeq" id="WP_168538013.1">
    <property type="nucleotide sequence ID" value="NZ_JAAWWP010000005.1"/>
</dbReference>
<keyword evidence="2" id="KW-0472">Membrane</keyword>
<evidence type="ECO:0000256" key="2">
    <source>
        <dbReference type="SAM" id="Phobius"/>
    </source>
</evidence>
<feature type="region of interest" description="Disordered" evidence="1">
    <location>
        <begin position="144"/>
        <end position="261"/>
    </location>
</feature>
<dbReference type="InterPro" id="IPR012495">
    <property type="entry name" value="TadE-like_dom"/>
</dbReference>
<gene>
    <name evidence="4" type="ORF">HFV08_10080</name>
</gene>
<organism evidence="4 5">
    <name type="scientific">Streptomyces physcomitrii</name>
    <dbReference type="NCBI Taxonomy" id="2724184"/>
    <lineage>
        <taxon>Bacteria</taxon>
        <taxon>Bacillati</taxon>
        <taxon>Actinomycetota</taxon>
        <taxon>Actinomycetes</taxon>
        <taxon>Kitasatosporales</taxon>
        <taxon>Streptomycetaceae</taxon>
        <taxon>Streptomyces</taxon>
    </lineage>
</organism>
<sequence length="261" mass="26581">MRCEAGRRPRREAEGARHRAGRGAPRRRAGPGAPDQGLVTAETAVVLPVLVAFVAGLLWLLLAAGAQLQCVDAARAGARAAARQEPEEATVAAVKEAAPRDARVEIRREGELVKVRVTATSPGPDPLAVQLTHEAVAFAEEMVGQRGDTGEQGEIGGMGGMGDRGRPSSAGEYGDAGQYGDAGRNGGRGRNGGTGQNGSRDQDGGLGRNEAEGGVVMGGDVSAHAEDPAVHEPNGTASTTARRAGAGDEDGIPAGGRLPHR</sequence>
<feature type="compositionally biased region" description="Low complexity" evidence="1">
    <location>
        <begin position="235"/>
        <end position="244"/>
    </location>
</feature>
<feature type="transmembrane region" description="Helical" evidence="2">
    <location>
        <begin position="37"/>
        <end position="62"/>
    </location>
</feature>
<proteinExistence type="predicted"/>